<evidence type="ECO:0000256" key="3">
    <source>
        <dbReference type="PROSITE-ProRule" id="PRU00176"/>
    </source>
</evidence>
<dbReference type="CDD" id="cd12257">
    <property type="entry name" value="RRM1_RBM26_like"/>
    <property type="match status" value="1"/>
</dbReference>
<dbReference type="PANTHER" id="PTHR14398">
    <property type="entry name" value="RNA RECOGNITION RRM/RNP DOMAIN"/>
    <property type="match status" value="1"/>
</dbReference>
<dbReference type="EMBL" id="SDIL01000015">
    <property type="protein sequence ID" value="RXK40776.1"/>
    <property type="molecule type" value="Genomic_DNA"/>
</dbReference>
<dbReference type="Pfam" id="PF01480">
    <property type="entry name" value="PWI"/>
    <property type="match status" value="1"/>
</dbReference>
<evidence type="ECO:0000256" key="6">
    <source>
        <dbReference type="SAM" id="MobiDB-lite"/>
    </source>
</evidence>
<reference evidence="9 10" key="1">
    <citation type="submission" date="2016-06" db="EMBL/GenBank/DDBJ databases">
        <title>Evolution of pathogenesis and genome organization in the Tremellales.</title>
        <authorList>
            <person name="Cuomo C."/>
            <person name="Litvintseva A."/>
            <person name="Heitman J."/>
            <person name="Chen Y."/>
            <person name="Sun S."/>
            <person name="Springer D."/>
            <person name="Dromer F."/>
            <person name="Young S."/>
            <person name="Zeng Q."/>
            <person name="Chapman S."/>
            <person name="Gujja S."/>
            <person name="Saif S."/>
            <person name="Birren B."/>
        </authorList>
    </citation>
    <scope>NUCLEOTIDE SEQUENCE [LARGE SCALE GENOMIC DNA]</scope>
    <source>
        <strain evidence="9 10">ATCC 28783</strain>
    </source>
</reference>
<feature type="zinc finger region" description="C3H1-type" evidence="4">
    <location>
        <begin position="160"/>
        <end position="188"/>
    </location>
</feature>
<organism evidence="9 10">
    <name type="scientific">Tremella mesenterica</name>
    <name type="common">Jelly fungus</name>
    <dbReference type="NCBI Taxonomy" id="5217"/>
    <lineage>
        <taxon>Eukaryota</taxon>
        <taxon>Fungi</taxon>
        <taxon>Dikarya</taxon>
        <taxon>Basidiomycota</taxon>
        <taxon>Agaricomycotina</taxon>
        <taxon>Tremellomycetes</taxon>
        <taxon>Tremellales</taxon>
        <taxon>Tremellaceae</taxon>
        <taxon>Tremella</taxon>
    </lineage>
</organism>
<evidence type="ECO:0000256" key="5">
    <source>
        <dbReference type="SAM" id="Coils"/>
    </source>
</evidence>
<dbReference type="InterPro" id="IPR035979">
    <property type="entry name" value="RBD_domain_sf"/>
</dbReference>
<evidence type="ECO:0000259" key="7">
    <source>
        <dbReference type="PROSITE" id="PS50102"/>
    </source>
</evidence>
<evidence type="ECO:0000259" key="8">
    <source>
        <dbReference type="PROSITE" id="PS50103"/>
    </source>
</evidence>
<keyword evidence="4" id="KW-0863">Zinc-finger</keyword>
<dbReference type="InParanoid" id="A0A4Q1BS13"/>
<feature type="domain" description="RRM" evidence="7">
    <location>
        <begin position="269"/>
        <end position="341"/>
    </location>
</feature>
<dbReference type="FunCoup" id="A0A4Q1BS13">
    <property type="interactions" value="557"/>
</dbReference>
<dbReference type="GO" id="GO:0008270">
    <property type="term" value="F:zinc ion binding"/>
    <property type="evidence" value="ECO:0007669"/>
    <property type="project" value="UniProtKB-KW"/>
</dbReference>
<evidence type="ECO:0000256" key="4">
    <source>
        <dbReference type="PROSITE-ProRule" id="PRU00723"/>
    </source>
</evidence>
<dbReference type="VEuPathDB" id="FungiDB:TREMEDRAFT_70953"/>
<sequence>MPFQDAHDMPEFKEWLITTLEPMCDADPAVMSDYIIALLKHEADMSEQDWKLFISRELADFLDEKSTPFVNTLFEVLHTKSFLPSASAPVDVPANSAVNPAMVSSYRPIPTEPSSSTVQRISSPVQYPEAESGPSTIRPANGSVDVSMSDAQPEQGGDVAPVKEKCFDYHERGFCLRGVNCPYDHSDDAIVPDPEQMFRTFSTFQQAFMPRGGRGGRGGRGRGHHPGFPTPFGFPFPVPPPFAGRPPRDKEASAEFSGSNRPPQDRSSTTLLVSDIPRNNLSIPVIRDYFRQFGEITNVALEGKSSRALVSFASNAEAYKAWRSDEAVFGSRHVRVLWHRPRPGHGQAGQQALEASAGIIANLRAMEDGQSPQQGKSATLLGPESRLRATLTELEAKERDQKKERLVAEQKVLLKKTENAVKEEKLEILKRLKELQKEMEALDKPPEDVSMELGDKEKLDMELAKHGMETAQGKDEQELLRLNAQLSALRDKANTLGINSSARYSPYSRPRGRGRGFPSSRGGRGRGGFPQRMSLDNRSRILKIVAEDQTIEGSEKLKEWYESTGGVVMSKEGGMVVRYPNREMAERALAMGTKEVGIPVQASWLAEPSSTYTNGNGHQEKSDEVEMMDESGRREHDEEE</sequence>
<keyword evidence="5" id="KW-0175">Coiled coil</keyword>
<comment type="function">
    <text evidence="2">May be involved in the turnover of nuclear polyadenylated (pA+) RNA.</text>
</comment>
<dbReference type="InterPro" id="IPR000504">
    <property type="entry name" value="RRM_dom"/>
</dbReference>
<name>A0A4Q1BS13_TREME</name>
<evidence type="ECO:0000256" key="1">
    <source>
        <dbReference type="ARBA" id="ARBA00022884"/>
    </source>
</evidence>
<keyword evidence="4" id="KW-0479">Metal-binding</keyword>
<proteinExistence type="predicted"/>
<dbReference type="OrthoDB" id="443401at2759"/>
<protein>
    <recommendedName>
        <fullName evidence="11">C3H1-type domain-containing protein</fullName>
    </recommendedName>
</protein>
<dbReference type="STRING" id="5217.A0A4Q1BS13"/>
<keyword evidence="1 3" id="KW-0694">RNA-binding</keyword>
<dbReference type="Gene3D" id="3.30.70.330">
    <property type="match status" value="1"/>
</dbReference>
<dbReference type="SMART" id="SM00360">
    <property type="entry name" value="RRM"/>
    <property type="match status" value="1"/>
</dbReference>
<dbReference type="GO" id="GO:0005634">
    <property type="term" value="C:nucleus"/>
    <property type="evidence" value="ECO:0007669"/>
    <property type="project" value="TreeGrafter"/>
</dbReference>
<feature type="domain" description="C3H1-type" evidence="8">
    <location>
        <begin position="160"/>
        <end position="188"/>
    </location>
</feature>
<dbReference type="GO" id="GO:0003723">
    <property type="term" value="F:RNA binding"/>
    <property type="evidence" value="ECO:0007669"/>
    <property type="project" value="UniProtKB-UniRule"/>
</dbReference>
<dbReference type="InterPro" id="IPR002483">
    <property type="entry name" value="PWI_dom"/>
</dbReference>
<dbReference type="AlphaFoldDB" id="A0A4Q1BS13"/>
<feature type="region of interest" description="Disordered" evidence="6">
    <location>
        <begin position="239"/>
        <end position="269"/>
    </location>
</feature>
<evidence type="ECO:0008006" key="11">
    <source>
        <dbReference type="Google" id="ProtNLM"/>
    </source>
</evidence>
<dbReference type="InterPro" id="IPR045137">
    <property type="entry name" value="RBM26/27"/>
</dbReference>
<feature type="region of interest" description="Disordered" evidence="6">
    <location>
        <begin position="606"/>
        <end position="640"/>
    </location>
</feature>
<dbReference type="SUPFAM" id="SSF54928">
    <property type="entry name" value="RNA-binding domain, RBD"/>
    <property type="match status" value="1"/>
</dbReference>
<gene>
    <name evidence="9" type="ORF">M231_02029</name>
</gene>
<evidence type="ECO:0000313" key="9">
    <source>
        <dbReference type="EMBL" id="RXK40776.1"/>
    </source>
</evidence>
<feature type="region of interest" description="Disordered" evidence="6">
    <location>
        <begin position="497"/>
        <end position="533"/>
    </location>
</feature>
<comment type="caution">
    <text evidence="9">The sequence shown here is derived from an EMBL/GenBank/DDBJ whole genome shotgun (WGS) entry which is preliminary data.</text>
</comment>
<feature type="compositionally biased region" description="Polar residues" evidence="6">
    <location>
        <begin position="608"/>
        <end position="617"/>
    </location>
</feature>
<dbReference type="PANTHER" id="PTHR14398:SF0">
    <property type="entry name" value="ZINC FINGER PROTEIN SWM"/>
    <property type="match status" value="1"/>
</dbReference>
<keyword evidence="10" id="KW-1185">Reference proteome</keyword>
<feature type="coiled-coil region" evidence="5">
    <location>
        <begin position="384"/>
        <end position="442"/>
    </location>
</feature>
<evidence type="ECO:0000256" key="2">
    <source>
        <dbReference type="ARBA" id="ARBA00043866"/>
    </source>
</evidence>
<dbReference type="PROSITE" id="PS50102">
    <property type="entry name" value="RRM"/>
    <property type="match status" value="1"/>
</dbReference>
<dbReference type="SMART" id="SM00356">
    <property type="entry name" value="ZnF_C3H1"/>
    <property type="match status" value="1"/>
</dbReference>
<evidence type="ECO:0000313" key="10">
    <source>
        <dbReference type="Proteomes" id="UP000289152"/>
    </source>
</evidence>
<feature type="compositionally biased region" description="Basic and acidic residues" evidence="6">
    <location>
        <begin position="618"/>
        <end position="640"/>
    </location>
</feature>
<feature type="compositionally biased region" description="Polar residues" evidence="6">
    <location>
        <begin position="256"/>
        <end position="269"/>
    </location>
</feature>
<accession>A0A4Q1BS13</accession>
<keyword evidence="4" id="KW-0862">Zinc</keyword>
<dbReference type="Proteomes" id="UP000289152">
    <property type="component" value="Unassembled WGS sequence"/>
</dbReference>
<dbReference type="PROSITE" id="PS50103">
    <property type="entry name" value="ZF_C3H1"/>
    <property type="match status" value="1"/>
</dbReference>
<dbReference type="InterPro" id="IPR000571">
    <property type="entry name" value="Znf_CCCH"/>
</dbReference>
<dbReference type="InterPro" id="IPR012677">
    <property type="entry name" value="Nucleotide-bd_a/b_plait_sf"/>
</dbReference>
<feature type="region of interest" description="Disordered" evidence="6">
    <location>
        <begin position="126"/>
        <end position="159"/>
    </location>
</feature>